<keyword evidence="1" id="KW-0411">Iron-sulfur</keyword>
<dbReference type="InterPro" id="IPR017938">
    <property type="entry name" value="Riboflavin_synthase-like_b-brl"/>
</dbReference>
<evidence type="ECO:0000313" key="6">
    <source>
        <dbReference type="Proteomes" id="UP001431572"/>
    </source>
</evidence>
<comment type="cofactor">
    <cofactor evidence="1">
        <name>[2Fe-2S] cluster</name>
        <dbReference type="ChEBI" id="CHEBI:190135"/>
    </cofactor>
    <text evidence="1">Binds 1 [2Fe-2S] cluster per subunit.</text>
</comment>
<dbReference type="PANTHER" id="PTHR43513">
    <property type="entry name" value="DIHYDROOROTATE DEHYDROGENASE B (NAD(+)), ELECTRON TRANSFER SUBUNIT"/>
    <property type="match status" value="1"/>
</dbReference>
<dbReference type="InterPro" id="IPR001433">
    <property type="entry name" value="OxRdtase_FAD/NAD-bd"/>
</dbReference>
<feature type="domain" description="FAD-binding FR-type" evidence="2">
    <location>
        <begin position="15"/>
        <end position="113"/>
    </location>
</feature>
<reference evidence="3 5" key="1">
    <citation type="submission" date="2020-06" db="EMBL/GenBank/DDBJ databases">
        <title>Anoxygenic phototrophic Chloroflexota member uses a Type I reaction center.</title>
        <authorList>
            <person name="Tsuji J.M."/>
            <person name="Shaw N.A."/>
            <person name="Nagashima S."/>
            <person name="Venkiteswaran J."/>
            <person name="Schiff S.L."/>
            <person name="Hanada S."/>
            <person name="Tank M."/>
            <person name="Neufeld J.D."/>
        </authorList>
    </citation>
    <scope>NUCLEOTIDE SEQUENCE [LARGE SCALE GENOMIC DNA]</scope>
    <source>
        <strain evidence="3">L227-S17</strain>
    </source>
</reference>
<dbReference type="Pfam" id="PF00175">
    <property type="entry name" value="NAD_binding_1"/>
    <property type="match status" value="1"/>
</dbReference>
<dbReference type="RefSeq" id="WP_341468148.1">
    <property type="nucleotide sequence ID" value="NZ_CP128399.1"/>
</dbReference>
<dbReference type="InterPro" id="IPR050353">
    <property type="entry name" value="PyrK_electron_transfer"/>
</dbReference>
<dbReference type="GO" id="GO:0046872">
    <property type="term" value="F:metal ion binding"/>
    <property type="evidence" value="ECO:0007669"/>
    <property type="project" value="UniProtKB-KW"/>
</dbReference>
<dbReference type="GO" id="GO:0050660">
    <property type="term" value="F:flavin adenine dinucleotide binding"/>
    <property type="evidence" value="ECO:0007669"/>
    <property type="project" value="InterPro"/>
</dbReference>
<dbReference type="Proteomes" id="UP000521676">
    <property type="component" value="Unassembled WGS sequence"/>
</dbReference>
<keyword evidence="6" id="KW-1185">Reference proteome</keyword>
<evidence type="ECO:0000259" key="2">
    <source>
        <dbReference type="PROSITE" id="PS51384"/>
    </source>
</evidence>
<evidence type="ECO:0000313" key="3">
    <source>
        <dbReference type="EMBL" id="NWJ44372.1"/>
    </source>
</evidence>
<dbReference type="InterPro" id="IPR012165">
    <property type="entry name" value="Cyt_c3_hydrogenase_gsu"/>
</dbReference>
<dbReference type="Gene3D" id="3.40.50.80">
    <property type="entry name" value="Nucleotide-binding domain of ferredoxin-NADP reductase (FNR) module"/>
    <property type="match status" value="1"/>
</dbReference>
<sequence length="285" mass="31881">MTNPSIISSALPNPMLPAPFVVEQVRKETNDTFTLLLEPVNEHREFRFQPGQFNMLYMFGVGEVPISISGDPAHPETLVHTLRAVGSVTNAMRMLKPGDTIGVRGPFGVPWPVDKAIGKDIVLITGGIGLAPLRPAIYHILTNRPNYGKFVLLYGARTPQEVLYKSELAKWRSRFDMTVEVTTDRATGSWMGDVGVVTTLIPRVPFDPHNALALVCGPEIMMRYTIMELEKRGVPLDHIYVSMERNMQCAIGLCGHCQVGPVFVCKDGPVFRFDQIQDWFKKWEV</sequence>
<dbReference type="PRINTS" id="PR00406">
    <property type="entry name" value="CYTB5RDTASE"/>
</dbReference>
<dbReference type="Proteomes" id="UP001431572">
    <property type="component" value="Chromosome 1"/>
</dbReference>
<feature type="binding site" evidence="1">
    <location>
        <position position="257"/>
    </location>
    <ligand>
        <name>[2Fe-2S] cluster</name>
        <dbReference type="ChEBI" id="CHEBI:190135"/>
    </ligand>
</feature>
<evidence type="ECO:0000313" key="4">
    <source>
        <dbReference type="EMBL" id="WJW66265.1"/>
    </source>
</evidence>
<name>A0A8T7LW22_9CHLR</name>
<feature type="binding site" evidence="1">
    <location>
        <position position="265"/>
    </location>
    <ligand>
        <name>[2Fe-2S] cluster</name>
        <dbReference type="ChEBI" id="CHEBI:190135"/>
    </ligand>
</feature>
<dbReference type="InterPro" id="IPR017927">
    <property type="entry name" value="FAD-bd_FR_type"/>
</dbReference>
<dbReference type="InterPro" id="IPR039261">
    <property type="entry name" value="FNR_nucleotide-bd"/>
</dbReference>
<keyword evidence="1" id="KW-0479">Metal-binding</keyword>
<dbReference type="AlphaFoldDB" id="A0A8T7LW22"/>
<accession>A0A8T7LW22</accession>
<dbReference type="EMBL" id="CP128399">
    <property type="protein sequence ID" value="WJW66265.1"/>
    <property type="molecule type" value="Genomic_DNA"/>
</dbReference>
<dbReference type="SUPFAM" id="SSF63380">
    <property type="entry name" value="Riboflavin synthase domain-like"/>
    <property type="match status" value="1"/>
</dbReference>
<dbReference type="EMBL" id="JACATZ010000001">
    <property type="protein sequence ID" value="NWJ44372.1"/>
    <property type="molecule type" value="Genomic_DNA"/>
</dbReference>
<dbReference type="PANTHER" id="PTHR43513:SF1">
    <property type="entry name" value="ANAEROBIC SULFITE REDUCTASE SUBUNIT B"/>
    <property type="match status" value="1"/>
</dbReference>
<evidence type="ECO:0000256" key="1">
    <source>
        <dbReference type="PIRSR" id="PIRSR006816-2"/>
    </source>
</evidence>
<dbReference type="Gene3D" id="2.40.30.10">
    <property type="entry name" value="Translation factors"/>
    <property type="match status" value="1"/>
</dbReference>
<keyword evidence="1" id="KW-0408">Iron</keyword>
<dbReference type="PIRSF" id="PIRSF006816">
    <property type="entry name" value="Cyc3_hyd_g"/>
    <property type="match status" value="1"/>
</dbReference>
<feature type="binding site" evidence="1">
    <location>
        <position position="254"/>
    </location>
    <ligand>
        <name>[2Fe-2S] cluster</name>
        <dbReference type="ChEBI" id="CHEBI:190135"/>
    </ligand>
</feature>
<dbReference type="SUPFAM" id="SSF52343">
    <property type="entry name" value="Ferredoxin reductase-like, C-terminal NADP-linked domain"/>
    <property type="match status" value="1"/>
</dbReference>
<reference evidence="4" key="2">
    <citation type="journal article" date="2024" name="Nature">
        <title>Anoxygenic phototroph of the Chloroflexota uses a type I reaction centre.</title>
        <authorList>
            <person name="Tsuji J.M."/>
            <person name="Shaw N.A."/>
            <person name="Nagashima S."/>
            <person name="Venkiteswaran J.J."/>
            <person name="Schiff S.L."/>
            <person name="Watanabe T."/>
            <person name="Fukui M."/>
            <person name="Hanada S."/>
            <person name="Tank M."/>
            <person name="Neufeld J.D."/>
        </authorList>
    </citation>
    <scope>NUCLEOTIDE SEQUENCE</scope>
    <source>
        <strain evidence="4">L227-S17</strain>
    </source>
</reference>
<dbReference type="GO" id="GO:0051537">
    <property type="term" value="F:2 iron, 2 sulfur cluster binding"/>
    <property type="evidence" value="ECO:0007669"/>
    <property type="project" value="UniProtKB-KW"/>
</dbReference>
<feature type="binding site" evidence="1">
    <location>
        <position position="249"/>
    </location>
    <ligand>
        <name>[2Fe-2S] cluster</name>
        <dbReference type="ChEBI" id="CHEBI:190135"/>
    </ligand>
</feature>
<gene>
    <name evidence="3" type="ORF">HXX08_00690</name>
    <name evidence="4" type="ORF">OZ401_002057</name>
</gene>
<proteinExistence type="predicted"/>
<dbReference type="InterPro" id="IPR019480">
    <property type="entry name" value="Dihydroorotate_DH_Fe-S-bd"/>
</dbReference>
<organism evidence="3 5">
    <name type="scientific">Candidatus Chlorohelix allophototropha</name>
    <dbReference type="NCBI Taxonomy" id="3003348"/>
    <lineage>
        <taxon>Bacteria</taxon>
        <taxon>Bacillati</taxon>
        <taxon>Chloroflexota</taxon>
        <taxon>Chloroflexia</taxon>
        <taxon>Candidatus Chloroheliales</taxon>
        <taxon>Candidatus Chloroheliaceae</taxon>
        <taxon>Candidatus Chlorohelix</taxon>
    </lineage>
</organism>
<dbReference type="GO" id="GO:0016491">
    <property type="term" value="F:oxidoreductase activity"/>
    <property type="evidence" value="ECO:0007669"/>
    <property type="project" value="InterPro"/>
</dbReference>
<keyword evidence="1" id="KW-0001">2Fe-2S</keyword>
<dbReference type="CDD" id="cd06221">
    <property type="entry name" value="sulfite_reductase_like"/>
    <property type="match status" value="1"/>
</dbReference>
<evidence type="ECO:0000313" key="5">
    <source>
        <dbReference type="Proteomes" id="UP000521676"/>
    </source>
</evidence>
<dbReference type="Pfam" id="PF10418">
    <property type="entry name" value="DHODB_Fe-S_bind"/>
    <property type="match status" value="1"/>
</dbReference>
<protein>
    <submittedName>
        <fullName evidence="3">FAD/NAD(P)-binding protein</fullName>
    </submittedName>
</protein>
<dbReference type="PROSITE" id="PS51384">
    <property type="entry name" value="FAD_FR"/>
    <property type="match status" value="1"/>
</dbReference>
<dbReference type="GO" id="GO:0006221">
    <property type="term" value="P:pyrimidine nucleotide biosynthetic process"/>
    <property type="evidence" value="ECO:0007669"/>
    <property type="project" value="InterPro"/>
</dbReference>